<keyword evidence="3 4" id="KW-0862">Zinc</keyword>
<dbReference type="AlphaFoldDB" id="A0A1Y2EYK9"/>
<dbReference type="SUPFAM" id="SSF90229">
    <property type="entry name" value="CCCH zinc finger"/>
    <property type="match status" value="1"/>
</dbReference>
<proteinExistence type="predicted"/>
<dbReference type="GeneID" id="63788701"/>
<organism evidence="6 7">
    <name type="scientific">Protomyces lactucae-debilis</name>
    <dbReference type="NCBI Taxonomy" id="2754530"/>
    <lineage>
        <taxon>Eukaryota</taxon>
        <taxon>Fungi</taxon>
        <taxon>Dikarya</taxon>
        <taxon>Ascomycota</taxon>
        <taxon>Taphrinomycotina</taxon>
        <taxon>Taphrinomycetes</taxon>
        <taxon>Taphrinales</taxon>
        <taxon>Protomycetaceae</taxon>
        <taxon>Protomyces</taxon>
    </lineage>
</organism>
<evidence type="ECO:0000256" key="3">
    <source>
        <dbReference type="ARBA" id="ARBA00022833"/>
    </source>
</evidence>
<keyword evidence="1 4" id="KW-0479">Metal-binding</keyword>
<accession>A0A1Y2EYK9</accession>
<dbReference type="GO" id="GO:0008270">
    <property type="term" value="F:zinc ion binding"/>
    <property type="evidence" value="ECO:0007669"/>
    <property type="project" value="UniProtKB-KW"/>
</dbReference>
<comment type="caution">
    <text evidence="6">The sequence shown here is derived from an EMBL/GenBank/DDBJ whole genome shotgun (WGS) entry which is preliminary data.</text>
</comment>
<evidence type="ECO:0000256" key="1">
    <source>
        <dbReference type="ARBA" id="ARBA00022723"/>
    </source>
</evidence>
<dbReference type="RefSeq" id="XP_040722758.1">
    <property type="nucleotide sequence ID" value="XM_040872102.1"/>
</dbReference>
<evidence type="ECO:0000256" key="4">
    <source>
        <dbReference type="PROSITE-ProRule" id="PRU00723"/>
    </source>
</evidence>
<dbReference type="InterPro" id="IPR000571">
    <property type="entry name" value="Znf_CCCH"/>
</dbReference>
<dbReference type="Proteomes" id="UP000193685">
    <property type="component" value="Unassembled WGS sequence"/>
</dbReference>
<gene>
    <name evidence="6" type="ORF">BCR37DRAFT_406124</name>
</gene>
<sequence length="124" mass="13151">MARRAGDQSTSSQTLRIIHSPLTASCARNTASTSLSAAQYASRFAKAAPVPMAQRVQTSTSMPLRTIDKGDSSLLSASTGCVVYMRHVQECKQWKVQGTCGNAEDCLYAHPALGSRKVSATGTN</sequence>
<dbReference type="OrthoDB" id="1914176at2759"/>
<keyword evidence="7" id="KW-1185">Reference proteome</keyword>
<evidence type="ECO:0000313" key="7">
    <source>
        <dbReference type="Proteomes" id="UP000193685"/>
    </source>
</evidence>
<evidence type="ECO:0000259" key="5">
    <source>
        <dbReference type="PROSITE" id="PS50103"/>
    </source>
</evidence>
<dbReference type="EMBL" id="MCFI01000022">
    <property type="protein sequence ID" value="ORY76678.1"/>
    <property type="molecule type" value="Genomic_DNA"/>
</dbReference>
<dbReference type="PROSITE" id="PS50103">
    <property type="entry name" value="ZF_C3H1"/>
    <property type="match status" value="1"/>
</dbReference>
<dbReference type="InterPro" id="IPR036855">
    <property type="entry name" value="Znf_CCCH_sf"/>
</dbReference>
<protein>
    <recommendedName>
        <fullName evidence="5">C3H1-type domain-containing protein</fullName>
    </recommendedName>
</protein>
<feature type="zinc finger region" description="C3H1-type" evidence="4">
    <location>
        <begin position="85"/>
        <end position="113"/>
    </location>
</feature>
<name>A0A1Y2EYK9_PROLT</name>
<keyword evidence="2 4" id="KW-0863">Zinc-finger</keyword>
<feature type="domain" description="C3H1-type" evidence="5">
    <location>
        <begin position="85"/>
        <end position="113"/>
    </location>
</feature>
<evidence type="ECO:0000256" key="2">
    <source>
        <dbReference type="ARBA" id="ARBA00022771"/>
    </source>
</evidence>
<evidence type="ECO:0000313" key="6">
    <source>
        <dbReference type="EMBL" id="ORY76678.1"/>
    </source>
</evidence>
<reference evidence="6 7" key="1">
    <citation type="submission" date="2016-07" db="EMBL/GenBank/DDBJ databases">
        <title>Pervasive Adenine N6-methylation of Active Genes in Fungi.</title>
        <authorList>
            <consortium name="DOE Joint Genome Institute"/>
            <person name="Mondo S.J."/>
            <person name="Dannebaum R.O."/>
            <person name="Kuo R.C."/>
            <person name="Labutti K."/>
            <person name="Haridas S."/>
            <person name="Kuo A."/>
            <person name="Salamov A."/>
            <person name="Ahrendt S.R."/>
            <person name="Lipzen A."/>
            <person name="Sullivan W."/>
            <person name="Andreopoulos W.B."/>
            <person name="Clum A."/>
            <person name="Lindquist E."/>
            <person name="Daum C."/>
            <person name="Ramamoorthy G.K."/>
            <person name="Gryganskyi A."/>
            <person name="Culley D."/>
            <person name="Magnuson J.K."/>
            <person name="James T.Y."/>
            <person name="O'Malley M.A."/>
            <person name="Stajich J.E."/>
            <person name="Spatafora J.W."/>
            <person name="Visel A."/>
            <person name="Grigoriev I.V."/>
        </authorList>
    </citation>
    <scope>NUCLEOTIDE SEQUENCE [LARGE SCALE GENOMIC DNA]</scope>
    <source>
        <strain evidence="6 7">12-1054</strain>
    </source>
</reference>